<reference evidence="1" key="2">
    <citation type="journal article" date="2023" name="IMA Fungus">
        <title>Comparative genomic study of the Penicillium genus elucidates a diverse pangenome and 15 lateral gene transfer events.</title>
        <authorList>
            <person name="Petersen C."/>
            <person name="Sorensen T."/>
            <person name="Nielsen M.R."/>
            <person name="Sondergaard T.E."/>
            <person name="Sorensen J.L."/>
            <person name="Fitzpatrick D.A."/>
            <person name="Frisvad J.C."/>
            <person name="Nielsen K.L."/>
        </authorList>
    </citation>
    <scope>NUCLEOTIDE SEQUENCE</scope>
    <source>
        <strain evidence="1">IBT 15544</strain>
    </source>
</reference>
<comment type="caution">
    <text evidence="1">The sequence shown here is derived from an EMBL/GenBank/DDBJ whole genome shotgun (WGS) entry which is preliminary data.</text>
</comment>
<dbReference type="GeneID" id="83176597"/>
<reference evidence="1" key="1">
    <citation type="submission" date="2022-12" db="EMBL/GenBank/DDBJ databases">
        <authorList>
            <person name="Petersen C."/>
        </authorList>
    </citation>
    <scope>NUCLEOTIDE SEQUENCE</scope>
    <source>
        <strain evidence="1">IBT 15544</strain>
    </source>
</reference>
<dbReference type="Proteomes" id="UP001150904">
    <property type="component" value="Unassembled WGS sequence"/>
</dbReference>
<keyword evidence="2" id="KW-1185">Reference proteome</keyword>
<dbReference type="EMBL" id="JAPQKR010000005">
    <property type="protein sequence ID" value="KAJ5215827.1"/>
    <property type="molecule type" value="Genomic_DNA"/>
</dbReference>
<dbReference type="RefSeq" id="XP_058311640.1">
    <property type="nucleotide sequence ID" value="XM_058449296.1"/>
</dbReference>
<name>A0A9W9N9Q1_9EURO</name>
<accession>A0A9W9N9Q1</accession>
<gene>
    <name evidence="1" type="ORF">N7498_002234</name>
</gene>
<sequence>MTKKDPLLAYTSNVVNLSDFDNSKIRRAVLPRTESDYKCALRIFDALTYKAFLVWAAKGKKGRIEAFPTVKTIQGFRRDFQAGMLYIRDINFSDEFSTTLHEFILIGLWEKVPLSTAKMDYSRFSPNDIIILLI</sequence>
<dbReference type="OrthoDB" id="4365509at2759"/>
<dbReference type="AlphaFoldDB" id="A0A9W9N9Q1"/>
<evidence type="ECO:0000313" key="1">
    <source>
        <dbReference type="EMBL" id="KAJ5215827.1"/>
    </source>
</evidence>
<protein>
    <submittedName>
        <fullName evidence="1">Zinc finger C2H2</fullName>
    </submittedName>
</protein>
<evidence type="ECO:0000313" key="2">
    <source>
        <dbReference type="Proteomes" id="UP001150904"/>
    </source>
</evidence>
<organism evidence="1 2">
    <name type="scientific">Penicillium cinerascens</name>
    <dbReference type="NCBI Taxonomy" id="70096"/>
    <lineage>
        <taxon>Eukaryota</taxon>
        <taxon>Fungi</taxon>
        <taxon>Dikarya</taxon>
        <taxon>Ascomycota</taxon>
        <taxon>Pezizomycotina</taxon>
        <taxon>Eurotiomycetes</taxon>
        <taxon>Eurotiomycetidae</taxon>
        <taxon>Eurotiales</taxon>
        <taxon>Aspergillaceae</taxon>
        <taxon>Penicillium</taxon>
    </lineage>
</organism>
<proteinExistence type="predicted"/>